<accession>A0A512RPN2</accession>
<dbReference type="EMBL" id="BKAU01000005">
    <property type="protein sequence ID" value="GEP97652.1"/>
    <property type="molecule type" value="Genomic_DNA"/>
</dbReference>
<keyword evidence="3" id="KW-1185">Reference proteome</keyword>
<dbReference type="PANTHER" id="PTHR43471">
    <property type="entry name" value="ABC TRANSPORTER PERMEASE"/>
    <property type="match status" value="1"/>
</dbReference>
<dbReference type="AlphaFoldDB" id="A0A512RPN2"/>
<reference evidence="2 3" key="1">
    <citation type="submission" date="2019-07" db="EMBL/GenBank/DDBJ databases">
        <title>Whole genome shotgun sequence of Chitinophaga cymbidii NBRC 109752.</title>
        <authorList>
            <person name="Hosoyama A."/>
            <person name="Uohara A."/>
            <person name="Ohji S."/>
            <person name="Ichikawa N."/>
        </authorList>
    </citation>
    <scope>NUCLEOTIDE SEQUENCE [LARGE SCALE GENOMIC DNA]</scope>
    <source>
        <strain evidence="2 3">NBRC 109752</strain>
    </source>
</reference>
<feature type="transmembrane region" description="Helical" evidence="1">
    <location>
        <begin position="266"/>
        <end position="284"/>
    </location>
</feature>
<feature type="transmembrane region" description="Helical" evidence="1">
    <location>
        <begin position="155"/>
        <end position="175"/>
    </location>
</feature>
<dbReference type="GO" id="GO:0005886">
    <property type="term" value="C:plasma membrane"/>
    <property type="evidence" value="ECO:0007669"/>
    <property type="project" value="UniProtKB-SubCell"/>
</dbReference>
<keyword evidence="1" id="KW-0812">Transmembrane</keyword>
<dbReference type="Proteomes" id="UP000321436">
    <property type="component" value="Unassembled WGS sequence"/>
</dbReference>
<dbReference type="RefSeq" id="WP_146865445.1">
    <property type="nucleotide sequence ID" value="NZ_BKAU01000005.1"/>
</dbReference>
<comment type="caution">
    <text evidence="2">The sequence shown here is derived from an EMBL/GenBank/DDBJ whole genome shotgun (WGS) entry which is preliminary data.</text>
</comment>
<evidence type="ECO:0000313" key="3">
    <source>
        <dbReference type="Proteomes" id="UP000321436"/>
    </source>
</evidence>
<protein>
    <recommendedName>
        <fullName evidence="4">ABC transporter permease</fullName>
    </recommendedName>
</protein>
<sequence length="479" mass="54483">MTKYLTIWKYQAVLLLRNRFLVAGLLFLLVAGLFGARYGKHFVSQQEEMIYAVDTLQQQKTAYAIKEIKRRDTATLSLEEQQRFDDVMKYYQSAVAGAKTVVYRPGPFTSLSIGQKDNFPFYHEVSNNFRGADIYSTTSTDIQNPVKLLAGNFDLSFVIIYLFPLFIIALGYNVLSGEKENSTFTLLRIQGDVKRVLRHKLAFQASVLILLSVVINLAAFAINGISFRQEAVQMSAWLLITVIYIVFWFSLVYFIASLNRSSTTNALVLGGLWIILLLLVPSVIHRNVSDSHEKELVQTMFNQRGDYSKAYDLEPAQLADSFSSLRHPYPLAAMKDTGDGARRFYEGLMRSEIQIRFNNSMGKMVVESQAKEYARTLRLNWLNPVFAVQNAFNQVAGSEINNYHQYLAAAEAYQAERRYYLNNIAIQAKPFTLSDFLKVPEFGFRQSVVNLAEALRLLLPVIVLTLLLIITASLRRVIK</sequence>
<evidence type="ECO:0000256" key="1">
    <source>
        <dbReference type="SAM" id="Phobius"/>
    </source>
</evidence>
<dbReference type="PANTHER" id="PTHR43471:SF14">
    <property type="entry name" value="ABC-2 TYPE TRANSPORT SYSTEM PERMEASE PROTEIN"/>
    <property type="match status" value="1"/>
</dbReference>
<dbReference type="OrthoDB" id="6016419at2"/>
<dbReference type="GO" id="GO:0140359">
    <property type="term" value="F:ABC-type transporter activity"/>
    <property type="evidence" value="ECO:0007669"/>
    <property type="project" value="InterPro"/>
</dbReference>
<feature type="transmembrane region" description="Helical" evidence="1">
    <location>
        <begin position="454"/>
        <end position="474"/>
    </location>
</feature>
<gene>
    <name evidence="2" type="ORF">CCY01nite_39120</name>
</gene>
<feature type="transmembrane region" description="Helical" evidence="1">
    <location>
        <begin position="201"/>
        <end position="222"/>
    </location>
</feature>
<keyword evidence="1" id="KW-1133">Transmembrane helix</keyword>
<proteinExistence type="predicted"/>
<dbReference type="Pfam" id="PF12679">
    <property type="entry name" value="ABC2_membrane_2"/>
    <property type="match status" value="1"/>
</dbReference>
<name>A0A512RPN2_9BACT</name>
<organism evidence="2 3">
    <name type="scientific">Chitinophaga cymbidii</name>
    <dbReference type="NCBI Taxonomy" id="1096750"/>
    <lineage>
        <taxon>Bacteria</taxon>
        <taxon>Pseudomonadati</taxon>
        <taxon>Bacteroidota</taxon>
        <taxon>Chitinophagia</taxon>
        <taxon>Chitinophagales</taxon>
        <taxon>Chitinophagaceae</taxon>
        <taxon>Chitinophaga</taxon>
    </lineage>
</organism>
<feature type="transmembrane region" description="Helical" evidence="1">
    <location>
        <begin position="20"/>
        <end position="39"/>
    </location>
</feature>
<evidence type="ECO:0000313" key="2">
    <source>
        <dbReference type="EMBL" id="GEP97652.1"/>
    </source>
</evidence>
<evidence type="ECO:0008006" key="4">
    <source>
        <dbReference type="Google" id="ProtNLM"/>
    </source>
</evidence>
<feature type="transmembrane region" description="Helical" evidence="1">
    <location>
        <begin position="234"/>
        <end position="254"/>
    </location>
</feature>
<keyword evidence="1" id="KW-0472">Membrane</keyword>